<dbReference type="Gene3D" id="3.90.1150.10">
    <property type="entry name" value="Aspartate Aminotransferase, domain 1"/>
    <property type="match status" value="1"/>
</dbReference>
<comment type="subunit">
    <text evidence="5">Homodimer.</text>
</comment>
<keyword evidence="5" id="KW-0055">Arginine biosynthesis</keyword>
<keyword evidence="2 5" id="KW-0028">Amino-acid biosynthesis</keyword>
<feature type="binding site" evidence="5">
    <location>
        <position position="151"/>
    </location>
    <ligand>
        <name>N(2)-acetyl-L-ornithine</name>
        <dbReference type="ChEBI" id="CHEBI:57805"/>
    </ligand>
</feature>
<dbReference type="GO" id="GO:0030170">
    <property type="term" value="F:pyridoxal phosphate binding"/>
    <property type="evidence" value="ECO:0007669"/>
    <property type="project" value="InterPro"/>
</dbReference>
<dbReference type="CDD" id="cd00610">
    <property type="entry name" value="OAT_like"/>
    <property type="match status" value="1"/>
</dbReference>
<proteinExistence type="inferred from homology"/>
<evidence type="ECO:0000256" key="1">
    <source>
        <dbReference type="ARBA" id="ARBA00022576"/>
    </source>
</evidence>
<keyword evidence="5" id="KW-0963">Cytoplasm</keyword>
<feature type="binding site" evidence="5">
    <location>
        <position position="292"/>
    </location>
    <ligand>
        <name>pyridoxal 5'-phosphate</name>
        <dbReference type="ChEBI" id="CHEBI:597326"/>
    </ligand>
</feature>
<feature type="binding site" evidence="5">
    <location>
        <position position="148"/>
    </location>
    <ligand>
        <name>pyridoxal 5'-phosphate</name>
        <dbReference type="ChEBI" id="CHEBI:597326"/>
    </ligand>
</feature>
<feature type="binding site" evidence="5">
    <location>
        <begin position="233"/>
        <end position="236"/>
    </location>
    <ligand>
        <name>pyridoxal 5'-phosphate</name>
        <dbReference type="ChEBI" id="CHEBI:597326"/>
    </ligand>
</feature>
<dbReference type="GO" id="GO:0006526">
    <property type="term" value="P:L-arginine biosynthetic process"/>
    <property type="evidence" value="ECO:0007669"/>
    <property type="project" value="UniProtKB-UniRule"/>
</dbReference>
<dbReference type="PANTHER" id="PTHR11986">
    <property type="entry name" value="AMINOTRANSFERASE CLASS III"/>
    <property type="match status" value="1"/>
</dbReference>
<reference evidence="6 7" key="1">
    <citation type="submission" date="2019-06" db="EMBL/GenBank/DDBJ databases">
        <title>Sequencing the genomes of 1000 actinobacteria strains.</title>
        <authorList>
            <person name="Klenk H.-P."/>
        </authorList>
    </citation>
    <scope>NUCLEOTIDE SEQUENCE [LARGE SCALE GENOMIC DNA]</scope>
    <source>
        <strain evidence="6 7">DSM 45015</strain>
    </source>
</reference>
<comment type="pathway">
    <text evidence="5">Amino-acid biosynthesis; L-arginine biosynthesis; N(2)-acetyl-L-ornithine from L-glutamate: step 4/4.</text>
</comment>
<dbReference type="InterPro" id="IPR004636">
    <property type="entry name" value="AcOrn/SuccOrn_fam"/>
</dbReference>
<dbReference type="SUPFAM" id="SSF53383">
    <property type="entry name" value="PLP-dependent transferases"/>
    <property type="match status" value="1"/>
</dbReference>
<dbReference type="Gene3D" id="3.40.640.10">
    <property type="entry name" value="Type I PLP-dependent aspartate aminotransferase-like (Major domain)"/>
    <property type="match status" value="1"/>
</dbReference>
<comment type="cofactor">
    <cofactor evidence="5">
        <name>pyridoxal 5'-phosphate</name>
        <dbReference type="ChEBI" id="CHEBI:597326"/>
    </cofactor>
    <text evidence="5">Binds 1 pyridoxal phosphate per subunit.</text>
</comment>
<evidence type="ECO:0000256" key="4">
    <source>
        <dbReference type="ARBA" id="ARBA00022898"/>
    </source>
</evidence>
<keyword evidence="4 5" id="KW-0663">Pyridoxal phosphate</keyword>
<dbReference type="NCBIfam" id="NF002874">
    <property type="entry name" value="PRK03244.1"/>
    <property type="match status" value="1"/>
</dbReference>
<gene>
    <name evidence="5" type="primary">argD</name>
    <name evidence="6" type="ORF">FHX37_1179</name>
</gene>
<comment type="caution">
    <text evidence="6">The sequence shown here is derived from an EMBL/GenBank/DDBJ whole genome shotgun (WGS) entry which is preliminary data.</text>
</comment>
<keyword evidence="7" id="KW-1185">Reference proteome</keyword>
<evidence type="ECO:0000256" key="3">
    <source>
        <dbReference type="ARBA" id="ARBA00022679"/>
    </source>
</evidence>
<dbReference type="InterPro" id="IPR005814">
    <property type="entry name" value="Aminotrans_3"/>
</dbReference>
<dbReference type="RefSeq" id="WP_141922517.1">
    <property type="nucleotide sequence ID" value="NZ_VFQC01000001.1"/>
</dbReference>
<keyword evidence="1 5" id="KW-0032">Aminotransferase</keyword>
<dbReference type="EC" id="2.6.1.11" evidence="5"/>
<dbReference type="AlphaFoldDB" id="A0A543NHG2"/>
<dbReference type="OrthoDB" id="3204291at2"/>
<feature type="modified residue" description="N6-(pyridoxal phosphate)lysine" evidence="5">
    <location>
        <position position="263"/>
    </location>
</feature>
<organism evidence="6 7">
    <name type="scientific">Haloactinospora alba</name>
    <dbReference type="NCBI Taxonomy" id="405555"/>
    <lineage>
        <taxon>Bacteria</taxon>
        <taxon>Bacillati</taxon>
        <taxon>Actinomycetota</taxon>
        <taxon>Actinomycetes</taxon>
        <taxon>Streptosporangiales</taxon>
        <taxon>Nocardiopsidaceae</taxon>
        <taxon>Haloactinospora</taxon>
    </lineage>
</organism>
<name>A0A543NHG2_9ACTN</name>
<dbReference type="GO" id="GO:0003992">
    <property type="term" value="F:N2-acetyl-L-ornithine:2-oxoglutarate 5-aminotransferase activity"/>
    <property type="evidence" value="ECO:0007669"/>
    <property type="project" value="UniProtKB-UniRule"/>
</dbReference>
<dbReference type="PANTHER" id="PTHR11986:SF79">
    <property type="entry name" value="ACETYLORNITHINE AMINOTRANSFERASE, MITOCHONDRIAL"/>
    <property type="match status" value="1"/>
</dbReference>
<dbReference type="InterPro" id="IPR050103">
    <property type="entry name" value="Class-III_PLP-dep_AT"/>
</dbReference>
<dbReference type="HAMAP" id="MF_01107">
    <property type="entry name" value="ArgD_aminotrans_3"/>
    <property type="match status" value="1"/>
</dbReference>
<dbReference type="EMBL" id="VFQC01000001">
    <property type="protein sequence ID" value="TQN31282.1"/>
    <property type="molecule type" value="Genomic_DNA"/>
</dbReference>
<evidence type="ECO:0000256" key="5">
    <source>
        <dbReference type="HAMAP-Rule" id="MF_01107"/>
    </source>
</evidence>
<protein>
    <recommendedName>
        <fullName evidence="5">Acetylornithine aminotransferase</fullName>
        <shortName evidence="5">ACOAT</shortName>
        <ecNumber evidence="5">2.6.1.11</ecNumber>
    </recommendedName>
</protein>
<dbReference type="InterPro" id="IPR015421">
    <property type="entry name" value="PyrdxlP-dep_Trfase_major"/>
</dbReference>
<dbReference type="Proteomes" id="UP000317422">
    <property type="component" value="Unassembled WGS sequence"/>
</dbReference>
<dbReference type="InterPro" id="IPR015424">
    <property type="entry name" value="PyrdxlP-dep_Trfase"/>
</dbReference>
<evidence type="ECO:0000256" key="2">
    <source>
        <dbReference type="ARBA" id="ARBA00022605"/>
    </source>
</evidence>
<sequence>MSATAELRERFRSALMPTYGTPPVAIARGDGCRVTDVDGNHYLDLIAGIAVSALGHAHPALVRAVRDQVAAVAHTSNLFVHEPGVELAERLIRLVRDPGAGVTGAAPDTDVRVFFGNSGSEANEAALKLVRLAAGPSRDYVVSTESGFHGRTSGALAVTGKPAIRDKFGPFTTDVRFVPYGDPAALRAAVDDSCAAVFVEPTQGEAGVVQPPSGYLHAVREVCDNSGAAFVLDEVQSGVGRTGHWFAHQADGGAVPDILTLAKGLGGGLPIGACLGFGDYATAFAKGDHGTTFGGNPVAASAALAVLDTIESEGLLANAAETGALLAERVAAVDDPLLAGIHGTGLWRGIRLTRPVAADVQEHAAAHGFLVNAVTPDTLRIAPPLTISAEEILEFTEALPSILAESRPQEEGTAP</sequence>
<accession>A0A543NHG2</accession>
<feature type="binding site" evidence="5">
    <location>
        <position position="291"/>
    </location>
    <ligand>
        <name>N(2)-acetyl-L-ornithine</name>
        <dbReference type="ChEBI" id="CHEBI:57805"/>
    </ligand>
</feature>
<dbReference type="InterPro" id="IPR049704">
    <property type="entry name" value="Aminotrans_3_PPA_site"/>
</dbReference>
<dbReference type="PIRSF" id="PIRSF000521">
    <property type="entry name" value="Transaminase_4ab_Lys_Orn"/>
    <property type="match status" value="1"/>
</dbReference>
<dbReference type="PROSITE" id="PS00600">
    <property type="entry name" value="AA_TRANSFER_CLASS_3"/>
    <property type="match status" value="1"/>
</dbReference>
<comment type="subcellular location">
    <subcellularLocation>
        <location evidence="5">Cytoplasm</location>
    </subcellularLocation>
</comment>
<evidence type="ECO:0000313" key="7">
    <source>
        <dbReference type="Proteomes" id="UP000317422"/>
    </source>
</evidence>
<dbReference type="NCBIfam" id="TIGR00707">
    <property type="entry name" value="argD"/>
    <property type="match status" value="1"/>
</dbReference>
<dbReference type="UniPathway" id="UPA00068">
    <property type="reaction ID" value="UER00109"/>
</dbReference>
<dbReference type="FunFam" id="3.40.640.10:FF:000004">
    <property type="entry name" value="Acetylornithine aminotransferase"/>
    <property type="match status" value="1"/>
</dbReference>
<comment type="miscellaneous">
    <text evidence="5">May also have succinyldiaminopimelate aminotransferase activity, thus carrying out the corresponding step in lysine biosynthesis.</text>
</comment>
<dbReference type="GO" id="GO:0042802">
    <property type="term" value="F:identical protein binding"/>
    <property type="evidence" value="ECO:0007669"/>
    <property type="project" value="TreeGrafter"/>
</dbReference>
<comment type="catalytic activity">
    <reaction evidence="5">
        <text>N(2)-acetyl-L-ornithine + 2-oxoglutarate = N-acetyl-L-glutamate 5-semialdehyde + L-glutamate</text>
        <dbReference type="Rhea" id="RHEA:18049"/>
        <dbReference type="ChEBI" id="CHEBI:16810"/>
        <dbReference type="ChEBI" id="CHEBI:29123"/>
        <dbReference type="ChEBI" id="CHEBI:29985"/>
        <dbReference type="ChEBI" id="CHEBI:57805"/>
        <dbReference type="EC" id="2.6.1.11"/>
    </reaction>
</comment>
<comment type="similarity">
    <text evidence="5">Belongs to the class-III pyridoxal-phosphate-dependent aminotransferase family. ArgD subfamily.</text>
</comment>
<dbReference type="GO" id="GO:0005737">
    <property type="term" value="C:cytoplasm"/>
    <property type="evidence" value="ECO:0007669"/>
    <property type="project" value="UniProtKB-SubCell"/>
</dbReference>
<comment type="caution">
    <text evidence="5">Lacks conserved residue(s) required for the propagation of feature annotation.</text>
</comment>
<evidence type="ECO:0000313" key="6">
    <source>
        <dbReference type="EMBL" id="TQN31282.1"/>
    </source>
</evidence>
<dbReference type="InterPro" id="IPR015422">
    <property type="entry name" value="PyrdxlP-dep_Trfase_small"/>
</dbReference>
<dbReference type="Pfam" id="PF00202">
    <property type="entry name" value="Aminotran_3"/>
    <property type="match status" value="1"/>
</dbReference>
<keyword evidence="3 5" id="KW-0808">Transferase</keyword>